<feature type="transmembrane region" description="Helical" evidence="5">
    <location>
        <begin position="43"/>
        <end position="65"/>
    </location>
</feature>
<evidence type="ECO:0000256" key="3">
    <source>
        <dbReference type="ARBA" id="ARBA00022989"/>
    </source>
</evidence>
<gene>
    <name evidence="7" type="ORF">UFOPK2399_00525</name>
</gene>
<reference evidence="7" key="1">
    <citation type="submission" date="2020-05" db="EMBL/GenBank/DDBJ databases">
        <authorList>
            <person name="Chiriac C."/>
            <person name="Salcher M."/>
            <person name="Ghai R."/>
            <person name="Kavagutti S V."/>
        </authorList>
    </citation>
    <scope>NUCLEOTIDE SEQUENCE</scope>
</reference>
<protein>
    <submittedName>
        <fullName evidence="7">Unannotated protein</fullName>
    </submittedName>
</protein>
<name>A0A6J6NPJ1_9ZZZZ</name>
<keyword evidence="3 5" id="KW-1133">Transmembrane helix</keyword>
<dbReference type="InterPro" id="IPR002810">
    <property type="entry name" value="NfeD-like_C"/>
</dbReference>
<evidence type="ECO:0000313" key="7">
    <source>
        <dbReference type="EMBL" id="CAB4688449.1"/>
    </source>
</evidence>
<feature type="domain" description="NfeD-like C-terminal" evidence="6">
    <location>
        <begin position="84"/>
        <end position="140"/>
    </location>
</feature>
<evidence type="ECO:0000256" key="4">
    <source>
        <dbReference type="ARBA" id="ARBA00023136"/>
    </source>
</evidence>
<evidence type="ECO:0000256" key="1">
    <source>
        <dbReference type="ARBA" id="ARBA00004141"/>
    </source>
</evidence>
<dbReference type="Gene3D" id="2.40.50.140">
    <property type="entry name" value="Nucleic acid-binding proteins"/>
    <property type="match status" value="1"/>
</dbReference>
<dbReference type="PANTHER" id="PTHR33507">
    <property type="entry name" value="INNER MEMBRANE PROTEIN YBBJ"/>
    <property type="match status" value="1"/>
</dbReference>
<dbReference type="Pfam" id="PF01957">
    <property type="entry name" value="NfeD"/>
    <property type="match status" value="1"/>
</dbReference>
<comment type="subcellular location">
    <subcellularLocation>
        <location evidence="1">Membrane</location>
        <topology evidence="1">Multi-pass membrane protein</topology>
    </subcellularLocation>
</comment>
<dbReference type="PANTHER" id="PTHR33507:SF3">
    <property type="entry name" value="INNER MEMBRANE PROTEIN YBBJ"/>
    <property type="match status" value="1"/>
</dbReference>
<dbReference type="EMBL" id="CAEZXP010000001">
    <property type="protein sequence ID" value="CAB4688449.1"/>
    <property type="molecule type" value="Genomic_DNA"/>
</dbReference>
<dbReference type="GO" id="GO:0005886">
    <property type="term" value="C:plasma membrane"/>
    <property type="evidence" value="ECO:0007669"/>
    <property type="project" value="TreeGrafter"/>
</dbReference>
<dbReference type="InterPro" id="IPR012340">
    <property type="entry name" value="NA-bd_OB-fold"/>
</dbReference>
<proteinExistence type="predicted"/>
<dbReference type="AlphaFoldDB" id="A0A6J6NPJ1"/>
<accession>A0A6J6NPJ1</accession>
<evidence type="ECO:0000259" key="6">
    <source>
        <dbReference type="Pfam" id="PF01957"/>
    </source>
</evidence>
<sequence>MAGWLLWGLFAAALGAGELLTPGLFVLGPLALAAAAAAVVAASGGGWLAGLLVFAIGGVGSVALLRPVARRHLQMPPAIRTGAARLVGGEGLVVERVDAENGRVKLGGEVWSARTLDPNDVIEPGTTVHVAEIDGATAVIYE</sequence>
<dbReference type="InterPro" id="IPR052165">
    <property type="entry name" value="Membrane_assoc_protease"/>
</dbReference>
<evidence type="ECO:0000256" key="2">
    <source>
        <dbReference type="ARBA" id="ARBA00022692"/>
    </source>
</evidence>
<keyword evidence="2 5" id="KW-0812">Transmembrane</keyword>
<organism evidence="7">
    <name type="scientific">freshwater metagenome</name>
    <dbReference type="NCBI Taxonomy" id="449393"/>
    <lineage>
        <taxon>unclassified sequences</taxon>
        <taxon>metagenomes</taxon>
        <taxon>ecological metagenomes</taxon>
    </lineage>
</organism>
<dbReference type="SUPFAM" id="SSF141322">
    <property type="entry name" value="NfeD domain-like"/>
    <property type="match status" value="1"/>
</dbReference>
<evidence type="ECO:0000256" key="5">
    <source>
        <dbReference type="SAM" id="Phobius"/>
    </source>
</evidence>
<keyword evidence="4 5" id="KW-0472">Membrane</keyword>